<protein>
    <submittedName>
        <fullName evidence="2">Uncharacterized protein</fullName>
    </submittedName>
</protein>
<dbReference type="AlphaFoldDB" id="A0AAV4QU19"/>
<reference evidence="2 3" key="1">
    <citation type="submission" date="2021-06" db="EMBL/GenBank/DDBJ databases">
        <title>Caerostris darwini draft genome.</title>
        <authorList>
            <person name="Kono N."/>
            <person name="Arakawa K."/>
        </authorList>
    </citation>
    <scope>NUCLEOTIDE SEQUENCE [LARGE SCALE GENOMIC DNA]</scope>
</reference>
<name>A0AAV4QU19_9ARAC</name>
<keyword evidence="1" id="KW-0812">Transmembrane</keyword>
<organism evidence="2 3">
    <name type="scientific">Caerostris darwini</name>
    <dbReference type="NCBI Taxonomy" id="1538125"/>
    <lineage>
        <taxon>Eukaryota</taxon>
        <taxon>Metazoa</taxon>
        <taxon>Ecdysozoa</taxon>
        <taxon>Arthropoda</taxon>
        <taxon>Chelicerata</taxon>
        <taxon>Arachnida</taxon>
        <taxon>Araneae</taxon>
        <taxon>Araneomorphae</taxon>
        <taxon>Entelegynae</taxon>
        <taxon>Araneoidea</taxon>
        <taxon>Araneidae</taxon>
        <taxon>Caerostris</taxon>
    </lineage>
</organism>
<keyword evidence="3" id="KW-1185">Reference proteome</keyword>
<evidence type="ECO:0000313" key="2">
    <source>
        <dbReference type="EMBL" id="GIY11826.1"/>
    </source>
</evidence>
<gene>
    <name evidence="2" type="ORF">CDAR_583701</name>
</gene>
<sequence length="116" mass="13568">MEGEGKSRAYIYVLRKNGSIQKNRNPGSSTDYSGTSLAQTRVGHKCRYRVKKRLPWRRDPRIPPALPLFAVSTFVTERRWKFCAINSSERDKRRAVVLLFGSSYSRLFLLFIYLFM</sequence>
<keyword evidence="1" id="KW-1133">Transmembrane helix</keyword>
<evidence type="ECO:0000313" key="3">
    <source>
        <dbReference type="Proteomes" id="UP001054837"/>
    </source>
</evidence>
<evidence type="ECO:0000256" key="1">
    <source>
        <dbReference type="SAM" id="Phobius"/>
    </source>
</evidence>
<feature type="transmembrane region" description="Helical" evidence="1">
    <location>
        <begin position="95"/>
        <end position="115"/>
    </location>
</feature>
<dbReference type="EMBL" id="BPLQ01004964">
    <property type="protein sequence ID" value="GIY11826.1"/>
    <property type="molecule type" value="Genomic_DNA"/>
</dbReference>
<keyword evidence="1" id="KW-0472">Membrane</keyword>
<proteinExistence type="predicted"/>
<comment type="caution">
    <text evidence="2">The sequence shown here is derived from an EMBL/GenBank/DDBJ whole genome shotgun (WGS) entry which is preliminary data.</text>
</comment>
<dbReference type="Proteomes" id="UP001054837">
    <property type="component" value="Unassembled WGS sequence"/>
</dbReference>
<accession>A0AAV4QU19</accession>